<reference evidence="11" key="2">
    <citation type="submission" date="2020-04" db="EMBL/GenBank/DDBJ databases">
        <authorList>
            <consortium name="NCBI Genome Project"/>
        </authorList>
    </citation>
    <scope>NUCLEOTIDE SEQUENCE</scope>
    <source>
        <strain evidence="11">CBS 781.70</strain>
    </source>
</reference>
<accession>A0A6G1G583</accession>
<dbReference type="GO" id="GO:0030600">
    <property type="term" value="F:feruloyl esterase activity"/>
    <property type="evidence" value="ECO:0007669"/>
    <property type="project" value="UniProtKB-ARBA"/>
</dbReference>
<protein>
    <recommendedName>
        <fullName evidence="8">Carboxylic ester hydrolase</fullName>
        <ecNumber evidence="8">3.1.1.-</ecNumber>
    </recommendedName>
</protein>
<sequence length="501" mass="54132">METVTETKSTSVPTFVFPCSTSSRSLISGRKVYDYASGGASGLNFCNLTAAITHNNAGDYVYVHVWLPLEGWNGRFLATGGGGLVAGSDTNLPVPVSQGYAAGATDAGLTLNHTIDPTSGLWTLNSDNSPNWELVENFAKRSIHDLTVLGKEAVKAYYKKKPHHSYYSGCSTGGRQGYAAAQYYPNDFDGIMAAAPAYFSPRLTPGLFWPSVVLGNIIAPPQCVFEAYEADINAFCDPLDGAVDQLVGDPDHCNYDPRKLIGTTINCDQTGGEISINDEHAQVVERILEGARGINGDFLWYGLAPGAGFNGMANTRTTENGTVAVPFDAAEIWIRFLVLQDPDYNTAAMTFADFERIHHRSVELLSPRIGTDDADLSAFQRVGGKLITWHGYSDQLISHESSIRMREVLEKNMGKRNVEKFQRLFLAPGAAHCRGGLGPVPADPLTSVVAWVERGDAPRTLFASTTAGPGGVNITRNLCPWPQILTYKGGDVNSAESFKCK</sequence>
<dbReference type="Proteomes" id="UP000504638">
    <property type="component" value="Unplaced"/>
</dbReference>
<dbReference type="GO" id="GO:0046872">
    <property type="term" value="F:metal ion binding"/>
    <property type="evidence" value="ECO:0007669"/>
    <property type="project" value="UniProtKB-KW"/>
</dbReference>
<keyword evidence="6" id="KW-0106">Calcium</keyword>
<dbReference type="InterPro" id="IPR029058">
    <property type="entry name" value="AB_hydrolase_fold"/>
</dbReference>
<keyword evidence="5 8" id="KW-0378">Hydrolase</keyword>
<dbReference type="InterPro" id="IPR011118">
    <property type="entry name" value="Tannase/feruloyl_esterase"/>
</dbReference>
<proteinExistence type="inferred from homology"/>
<keyword evidence="2" id="KW-0719">Serine esterase</keyword>
<evidence type="ECO:0000256" key="7">
    <source>
        <dbReference type="ARBA" id="ARBA00023157"/>
    </source>
</evidence>
<comment type="similarity">
    <text evidence="1 8">Belongs to the tannase family.</text>
</comment>
<dbReference type="OrthoDB" id="3039123at2759"/>
<name>A0A6G1G583_9PEZI</name>
<evidence type="ECO:0000313" key="10">
    <source>
        <dbReference type="Proteomes" id="UP000504638"/>
    </source>
</evidence>
<dbReference type="PANTHER" id="PTHR33938">
    <property type="entry name" value="FERULOYL ESTERASE B-RELATED"/>
    <property type="match status" value="1"/>
</dbReference>
<dbReference type="RefSeq" id="XP_033534845.1">
    <property type="nucleotide sequence ID" value="XM_033679257.1"/>
</dbReference>
<keyword evidence="10" id="KW-1185">Reference proteome</keyword>
<evidence type="ECO:0000256" key="1">
    <source>
        <dbReference type="ARBA" id="ARBA00006249"/>
    </source>
</evidence>
<evidence type="ECO:0000256" key="4">
    <source>
        <dbReference type="ARBA" id="ARBA00022729"/>
    </source>
</evidence>
<keyword evidence="7" id="KW-1015">Disulfide bond</keyword>
<reference evidence="9 11" key="1">
    <citation type="submission" date="2020-01" db="EMBL/GenBank/DDBJ databases">
        <authorList>
            <consortium name="DOE Joint Genome Institute"/>
            <person name="Haridas S."/>
            <person name="Albert R."/>
            <person name="Binder M."/>
            <person name="Bloem J."/>
            <person name="Labutti K."/>
            <person name="Salamov A."/>
            <person name="Andreopoulos B."/>
            <person name="Baker S.E."/>
            <person name="Barry K."/>
            <person name="Bills G."/>
            <person name="Bluhm B.H."/>
            <person name="Cannon C."/>
            <person name="Castanera R."/>
            <person name="Culley D.E."/>
            <person name="Daum C."/>
            <person name="Ezra D."/>
            <person name="Gonzalez J.B."/>
            <person name="Henrissat B."/>
            <person name="Kuo A."/>
            <person name="Liang C."/>
            <person name="Lipzen A."/>
            <person name="Lutzoni F."/>
            <person name="Magnuson J."/>
            <person name="Mondo S."/>
            <person name="Nolan M."/>
            <person name="Ohm R."/>
            <person name="Pangilinan J."/>
            <person name="Park H.-J."/>
            <person name="Ramirez L."/>
            <person name="Alfaro M."/>
            <person name="Sun H."/>
            <person name="Tritt A."/>
            <person name="Yoshinaga Y."/>
            <person name="Zwiers L.-H."/>
            <person name="Turgeon B.G."/>
            <person name="Goodwin S.B."/>
            <person name="Spatafora J.W."/>
            <person name="Crous P.W."/>
            <person name="Grigoriev I.V."/>
        </authorList>
    </citation>
    <scope>NUCLEOTIDE SEQUENCE</scope>
    <source>
        <strain evidence="9 11">CBS 781.70</strain>
    </source>
</reference>
<evidence type="ECO:0000313" key="9">
    <source>
        <dbReference type="EMBL" id="KAF1813214.1"/>
    </source>
</evidence>
<dbReference type="PANTHER" id="PTHR33938:SF8">
    <property type="entry name" value="CARBOXYLIC ESTER HYDROLASE"/>
    <property type="match status" value="1"/>
</dbReference>
<keyword evidence="3" id="KW-0479">Metal-binding</keyword>
<evidence type="ECO:0000256" key="5">
    <source>
        <dbReference type="ARBA" id="ARBA00022801"/>
    </source>
</evidence>
<gene>
    <name evidence="9 11" type="ORF">P152DRAFT_457576</name>
</gene>
<evidence type="ECO:0000256" key="6">
    <source>
        <dbReference type="ARBA" id="ARBA00022837"/>
    </source>
</evidence>
<evidence type="ECO:0000256" key="8">
    <source>
        <dbReference type="RuleBase" id="RU361238"/>
    </source>
</evidence>
<evidence type="ECO:0000313" key="11">
    <source>
        <dbReference type="RefSeq" id="XP_033534845.1"/>
    </source>
</evidence>
<dbReference type="SUPFAM" id="SSF53474">
    <property type="entry name" value="alpha/beta-Hydrolases"/>
    <property type="match status" value="1"/>
</dbReference>
<evidence type="ECO:0000256" key="2">
    <source>
        <dbReference type="ARBA" id="ARBA00022487"/>
    </source>
</evidence>
<organism evidence="9">
    <name type="scientific">Eremomyces bilateralis CBS 781.70</name>
    <dbReference type="NCBI Taxonomy" id="1392243"/>
    <lineage>
        <taxon>Eukaryota</taxon>
        <taxon>Fungi</taxon>
        <taxon>Dikarya</taxon>
        <taxon>Ascomycota</taxon>
        <taxon>Pezizomycotina</taxon>
        <taxon>Dothideomycetes</taxon>
        <taxon>Dothideomycetes incertae sedis</taxon>
        <taxon>Eremomycetales</taxon>
        <taxon>Eremomycetaceae</taxon>
        <taxon>Eremomyces</taxon>
    </lineage>
</organism>
<dbReference type="Pfam" id="PF07519">
    <property type="entry name" value="Tannase"/>
    <property type="match status" value="1"/>
</dbReference>
<evidence type="ECO:0000256" key="3">
    <source>
        <dbReference type="ARBA" id="ARBA00022723"/>
    </source>
</evidence>
<dbReference type="AlphaFoldDB" id="A0A6G1G583"/>
<dbReference type="EMBL" id="ML975155">
    <property type="protein sequence ID" value="KAF1813214.1"/>
    <property type="molecule type" value="Genomic_DNA"/>
</dbReference>
<keyword evidence="4" id="KW-0732">Signal</keyword>
<reference evidence="11" key="3">
    <citation type="submission" date="2025-04" db="UniProtKB">
        <authorList>
            <consortium name="RefSeq"/>
        </authorList>
    </citation>
    <scope>IDENTIFICATION</scope>
    <source>
        <strain evidence="11">CBS 781.70</strain>
    </source>
</reference>
<dbReference type="EC" id="3.1.1.-" evidence="8"/>
<dbReference type="GeneID" id="54419827"/>